<feature type="compositionally biased region" description="Low complexity" evidence="3">
    <location>
        <begin position="1069"/>
        <end position="1079"/>
    </location>
</feature>
<dbReference type="InterPro" id="IPR002110">
    <property type="entry name" value="Ankyrin_rpt"/>
</dbReference>
<dbReference type="Gene3D" id="1.25.40.20">
    <property type="entry name" value="Ankyrin repeat-containing domain"/>
    <property type="match status" value="1"/>
</dbReference>
<keyword evidence="6" id="KW-1185">Reference proteome</keyword>
<feature type="compositionally biased region" description="Basic and acidic residues" evidence="3">
    <location>
        <begin position="687"/>
        <end position="698"/>
    </location>
</feature>
<feature type="compositionally biased region" description="Low complexity" evidence="3">
    <location>
        <begin position="1186"/>
        <end position="1196"/>
    </location>
</feature>
<evidence type="ECO:0000256" key="1">
    <source>
        <dbReference type="PROSITE-ProRule" id="PRU00023"/>
    </source>
</evidence>
<comment type="caution">
    <text evidence="5">The sequence shown here is derived from an EMBL/GenBank/DDBJ whole genome shotgun (WGS) entry which is preliminary data.</text>
</comment>
<name>A0A1Q9EV33_SYMMI</name>
<feature type="region of interest" description="Disordered" evidence="3">
    <location>
        <begin position="680"/>
        <end position="754"/>
    </location>
</feature>
<feature type="region of interest" description="Disordered" evidence="3">
    <location>
        <begin position="2235"/>
        <end position="2297"/>
    </location>
</feature>
<feature type="repeat" description="ANK" evidence="1">
    <location>
        <begin position="460"/>
        <end position="492"/>
    </location>
</feature>
<feature type="compositionally biased region" description="Low complexity" evidence="3">
    <location>
        <begin position="1030"/>
        <end position="1040"/>
    </location>
</feature>
<dbReference type="SUPFAM" id="SSF48403">
    <property type="entry name" value="Ankyrin repeat"/>
    <property type="match status" value="1"/>
</dbReference>
<dbReference type="PROSITE" id="PS50088">
    <property type="entry name" value="ANK_REPEAT"/>
    <property type="match status" value="1"/>
</dbReference>
<evidence type="ECO:0000256" key="2">
    <source>
        <dbReference type="SAM" id="Coils"/>
    </source>
</evidence>
<dbReference type="OrthoDB" id="414576at2759"/>
<dbReference type="PROSITE" id="PS50918">
    <property type="entry name" value="WWE"/>
    <property type="match status" value="1"/>
</dbReference>
<keyword evidence="2" id="KW-0175">Coiled coil</keyword>
<feature type="compositionally biased region" description="Low complexity" evidence="3">
    <location>
        <begin position="1303"/>
        <end position="1313"/>
    </location>
</feature>
<feature type="compositionally biased region" description="Low complexity" evidence="3">
    <location>
        <begin position="850"/>
        <end position="859"/>
    </location>
</feature>
<dbReference type="Pfam" id="PF00270">
    <property type="entry name" value="DEAD"/>
    <property type="match status" value="1"/>
</dbReference>
<dbReference type="SUPFAM" id="SSF117839">
    <property type="entry name" value="WWE domain"/>
    <property type="match status" value="1"/>
</dbReference>
<dbReference type="Gene3D" id="3.30.720.50">
    <property type="match status" value="1"/>
</dbReference>
<dbReference type="Pfam" id="PF02825">
    <property type="entry name" value="WWE"/>
    <property type="match status" value="1"/>
</dbReference>
<feature type="region of interest" description="Disordered" evidence="3">
    <location>
        <begin position="292"/>
        <end position="356"/>
    </location>
</feature>
<dbReference type="Pfam" id="PF12796">
    <property type="entry name" value="Ank_2"/>
    <property type="match status" value="2"/>
</dbReference>
<dbReference type="InterPro" id="IPR004170">
    <property type="entry name" value="WWE_dom"/>
</dbReference>
<sequence length="2942" mass="322309">MPAPPPVWLLLEGRDIPWQLARATFSSSDKGFGAWPAKPPAPRSPSRLSFFFLADLLRHEGACFAHGLDLLVEPKEWPSRPALAAIAVASAEEASVHHRLAQLEEEVAQLRADNARLNEALLQLGTEHEMRQSPVGFVRQPGAVPPDTRTERFQGPTPPQCSRSTENVTDLDLSEEPAESVRALRRWETWKFLKDFTEFLEGQPTLGSAAGLLPPSQCPDPVSAERRIRLSTAAEGQHVPPVGGNQWFGETRRDHDVPQGSGLDFALSGGSSSSDARSTFEKFRHFGEAAGSLPATGAACPGPESDKRLTPVGLVRQRRAEQPERRWYRSPLPPTSLSPGDGTSPEALPQGPWRANFNMGELSRRQGHLSLSGGCGPRDGDDLRYQGICTKPAAPSAPSPTVGFWASDAGPFYRTDCSTIQQDAPLLAAATQGDSVQVENILGGSSDDDIRELLELRDERGRTPLHCAARHGHAEVCSVLLKRRADIHAPAGAGIAALALACLWRHDAVVRLLLKSRARPEQRDHGGQSAFHFACCNSPEIVHDFLQQNPDLAFLKDAQSRNALFYALGSNNSEAKTQILRMLLEAKCRASEVDVFGRSALHYAAQSGDMTTVEELQQAIEQEVLPCVLHGELQVAANCVDAALVEEDQSQEAAKAAADAHVSPFSDEHGKIPEIAEAAPAASAVHGQREGENNDKAEAAAATAEEERQKSEAADATDAVAAIAEEERQQSEVAEATEAGAIAEEEGEQSEFADATQRAFTADDERQKIASAEVLEAAAAIAADKRRQSEVAEATEAAAATAEDERQQGEVAEEVEASASAEEERQQSEVAEEVEAAASAEEERHKSEPADATEAAAATAEDERQQSEVAEEVEAAASAASAEEERHKSEVADATEAAAATAEDERQQSEVAEEVEAAASAEEERHKSEAADATEAAAATAEDERQQSEVAEEVEAAASAASAEEERHKSEVADATEAAAATAEDERQQSEVAEEVEAAASAEEERHKSEVAEEVEAAASAEKERHKSTAADATEAAPATAEDERQQSEVAEEVEAAASAEKERHKSTAADATEAAPATAEDERQQSEVAEEVEAAASAEKERHKSTAADATEAAPATAEDERQQSEVAEEVEAAASAEKERHKSTAADATEAAPATAEDERQQSEVAEEVEAAASAEKERHKSTAADATEAAPATAEDERQQSEVAEEVEAAASAEKERHKSTAADATEAAPATAEDERQQSEVAEEVEAAASAEKERHKSTAADATEAAPATAEDERQQSEVAEEVEAAASAEKERHKSTAADATEAAPATAEDERQQSEVAEEVEAAASAASAEEERHKSEVADATEAAAATAEDERQQSEVAEEVEAAAISPAGSWKESLFLMLREEAAITDSRDSGSITYRGNIREGAKNCWISFPGKYASAWKALTEENQGDSVACVFLCTKEDGLGVHLKDPQEQEWDKSSGPRYEIDEESGKIKFRPDVVKDPKKPVEKCYCHRIYGKRGFKQFGYYRELRRPFTPQRVQEETATAEAMNAAWVKEDADPAVKAATRERARATWEAHGGIAAWGCAWFEVWFDRVTEAVSKHQRLKAVFFPGQEGQGVVPMDQLPEADLWDGIGCGGSQKSEIATVNHMRETEGPRWDYDEVSVAKFLHSEFADGSVVEGWCGEEKVWKRGILEHQEIEMRKVRREEDAVTRMVEVADVVFDIHCEGETGKLRTKDIRHVGRIMEDMMQECGLQNVAQSARECLKDTNIKLSGCSVDHWALRLDLLIQDIRSLQALRDRVLDGSFERELTQKLAPDQTLRVHVDKSRFFTLYEDSLQGLEGLTAHQAEKLEEMEGETDVHLSAPAGAGKTFVAMQRVLEALGGPTSDAHVLYVAPSKALLLFFLRWLAMRLTPQEDADGPSNFENFENAVQRLSLLHHPYKSITLPGLQQGRIILRPGKLEAEKMFHLAVYDESHKIFGQQAVDKTLLNRVNALRRLFLSDEAQSSAVLHSFPAAKRVKLSEVVRSTQRIVLAAAMFRYSSDENENVTSHGKSLGPPLKTFLFQPDDENNIFTQYARQVVAALWHAVRMFPNMSLHGRIAILVRDQHFRRQLYLHLQQALNEDLRHRRLQILSFAESLLQLPERLLKSSSQQHRECIVLDSLDNADGIEQLIVICVGLDEPLKKDGHQNFCSQLYRALTRAQLLAMVVNEHVQGGLLEFLGGVRFSDRKAARPPNCQEVVRKAVYEKEASETGADEAEASEAAEAAATNMPADGCHVETLPSGPDTAPSKADAAQPKPRSSATSKAADARLLQAQDSEAPQMTDIWDTRDNAIPPATTPQFNPMTQVCERLFLTMNLTTEEAALPVLHHDDKTAFHGLIRPHADACWISIPDNFEAAWKPVTELHHDQSVADVLFCTQESGLGQHVTDPENPGKCYCARIYGERDYQRFGYLWTVDDETAKGRAYEMAATQAVIVRSDATDEDRERAQRMAVLQWMRCGKTASWGCAWFERWQSNVRKAVSKKQRLFVAFLPGQVGQGKVAMCDLPTADLWDEIGLTAKQKVQVAIAEEMGWEYEAIDVADLLRTAFPEGCLADGMDESGWWRLCKLGQLTFQDEKFSWAASSLDSGQEFKAIRVQHVGREILSLMDTVGPDYVFDFLCRGLVDTEVLQCEKAVAPRGGHALCITVQCSNSHALQKLRQKIMDGELERVLNTRLQSKGWRWPVQIDRTRFAKLTSAPKFVNKDPFPGVSWQWMHRTGWRDYPRDVIIQIEQAYRAGETKVHFQNGKRTGSEALEISFEEMLQRDPLSPDTREVKRSGPYEDLFGDSPEYEIVVDKTSGARLGVDVELEDGLTMKIAGIGKGLVEDWNEYAFADTKVRVKDRIVEVNGIRGDTHLMAQESKKNEASKPCAQTEVPKGVGVGVAPVPEFGGAASRNEVPVSDEWMSESRLELPKLL</sequence>
<feature type="compositionally biased region" description="Low complexity" evidence="3">
    <location>
        <begin position="1346"/>
        <end position="1355"/>
    </location>
</feature>
<dbReference type="SMART" id="SM00248">
    <property type="entry name" value="ANK"/>
    <property type="match status" value="5"/>
</dbReference>
<feature type="region of interest" description="Disordered" evidence="3">
    <location>
        <begin position="783"/>
        <end position="1370"/>
    </location>
</feature>
<keyword evidence="1" id="KW-0040">ANK repeat</keyword>
<accession>A0A1Q9EV33</accession>
<feature type="compositionally biased region" description="Low complexity" evidence="3">
    <location>
        <begin position="714"/>
        <end position="723"/>
    </location>
</feature>
<feature type="compositionally biased region" description="Basic and acidic residues" evidence="3">
    <location>
        <begin position="318"/>
        <end position="327"/>
    </location>
</feature>
<dbReference type="InterPro" id="IPR037197">
    <property type="entry name" value="WWE_dom_sf"/>
</dbReference>
<dbReference type="GO" id="GO:0003676">
    <property type="term" value="F:nucleic acid binding"/>
    <property type="evidence" value="ECO:0007669"/>
    <property type="project" value="InterPro"/>
</dbReference>
<feature type="region of interest" description="Disordered" evidence="3">
    <location>
        <begin position="137"/>
        <end position="174"/>
    </location>
</feature>
<evidence type="ECO:0000313" key="6">
    <source>
        <dbReference type="Proteomes" id="UP000186817"/>
    </source>
</evidence>
<dbReference type="GO" id="GO:0005524">
    <property type="term" value="F:ATP binding"/>
    <property type="evidence" value="ECO:0007669"/>
    <property type="project" value="InterPro"/>
</dbReference>
<dbReference type="Proteomes" id="UP000186817">
    <property type="component" value="Unassembled WGS sequence"/>
</dbReference>
<dbReference type="PANTHER" id="PTHR10825:SF29">
    <property type="entry name" value="POLYCOMB GROUP RING FINGER PROTEIN 1"/>
    <property type="match status" value="1"/>
</dbReference>
<dbReference type="SUPFAM" id="SSF52540">
    <property type="entry name" value="P-loop containing nucleoside triphosphate hydrolases"/>
    <property type="match status" value="1"/>
</dbReference>
<feature type="compositionally biased region" description="Low complexity" evidence="3">
    <location>
        <begin position="1225"/>
        <end position="1235"/>
    </location>
</feature>
<feature type="compositionally biased region" description="Low complexity" evidence="3">
    <location>
        <begin position="973"/>
        <end position="982"/>
    </location>
</feature>
<feature type="compositionally biased region" description="Low complexity" evidence="3">
    <location>
        <begin position="792"/>
        <end position="801"/>
    </location>
</feature>
<dbReference type="PANTHER" id="PTHR10825">
    <property type="entry name" value="RING FINGER DOMAIN-CONTAINING, POLYCOMB GROUP COMPONENT"/>
    <property type="match status" value="1"/>
</dbReference>
<dbReference type="PROSITE" id="PS50297">
    <property type="entry name" value="ANK_REP_REGION"/>
    <property type="match status" value="1"/>
</dbReference>
<feature type="compositionally biased region" description="Low complexity" evidence="3">
    <location>
        <begin position="1108"/>
        <end position="1118"/>
    </location>
</feature>
<organism evidence="5 6">
    <name type="scientific">Symbiodinium microadriaticum</name>
    <name type="common">Dinoflagellate</name>
    <name type="synonym">Zooxanthella microadriatica</name>
    <dbReference type="NCBI Taxonomy" id="2951"/>
    <lineage>
        <taxon>Eukaryota</taxon>
        <taxon>Sar</taxon>
        <taxon>Alveolata</taxon>
        <taxon>Dinophyceae</taxon>
        <taxon>Suessiales</taxon>
        <taxon>Symbiodiniaceae</taxon>
        <taxon>Symbiodinium</taxon>
    </lineage>
</organism>
<dbReference type="InterPro" id="IPR011545">
    <property type="entry name" value="DEAD/DEAH_box_helicase_dom"/>
</dbReference>
<evidence type="ECO:0000313" key="5">
    <source>
        <dbReference type="EMBL" id="OLQ11296.1"/>
    </source>
</evidence>
<proteinExistence type="predicted"/>
<feature type="coiled-coil region" evidence="2">
    <location>
        <begin position="93"/>
        <end position="127"/>
    </location>
</feature>
<feature type="compositionally biased region" description="Low complexity" evidence="3">
    <location>
        <begin position="1264"/>
        <end position="1274"/>
    </location>
</feature>
<evidence type="ECO:0000259" key="4">
    <source>
        <dbReference type="PROSITE" id="PS50918"/>
    </source>
</evidence>
<gene>
    <name evidence="5" type="primary">Rai14</name>
    <name evidence="5" type="ORF">AK812_SmicGene4871</name>
</gene>
<protein>
    <submittedName>
        <fullName evidence="5">Ankycorbin</fullName>
    </submittedName>
</protein>
<evidence type="ECO:0000256" key="3">
    <source>
        <dbReference type="SAM" id="MobiDB-lite"/>
    </source>
</evidence>
<dbReference type="Gene3D" id="3.40.50.300">
    <property type="entry name" value="P-loop containing nucleotide triphosphate hydrolases"/>
    <property type="match status" value="1"/>
</dbReference>
<dbReference type="InterPro" id="IPR036770">
    <property type="entry name" value="Ankyrin_rpt-contain_sf"/>
</dbReference>
<feature type="compositionally biased region" description="Low complexity" evidence="3">
    <location>
        <begin position="931"/>
        <end position="940"/>
    </location>
</feature>
<feature type="compositionally biased region" description="Low complexity" evidence="3">
    <location>
        <begin position="732"/>
        <end position="742"/>
    </location>
</feature>
<dbReference type="InterPro" id="IPR027417">
    <property type="entry name" value="P-loop_NTPase"/>
</dbReference>
<dbReference type="EMBL" id="LSRX01000061">
    <property type="protein sequence ID" value="OLQ11296.1"/>
    <property type="molecule type" value="Genomic_DNA"/>
</dbReference>
<feature type="domain" description="WWE" evidence="4">
    <location>
        <begin position="2723"/>
        <end position="2803"/>
    </location>
</feature>
<reference evidence="5 6" key="1">
    <citation type="submission" date="2016-02" db="EMBL/GenBank/DDBJ databases">
        <title>Genome analysis of coral dinoflagellate symbionts highlights evolutionary adaptations to a symbiotic lifestyle.</title>
        <authorList>
            <person name="Aranda M."/>
            <person name="Li Y."/>
            <person name="Liew Y.J."/>
            <person name="Baumgarten S."/>
            <person name="Simakov O."/>
            <person name="Wilson M."/>
            <person name="Piel J."/>
            <person name="Ashoor H."/>
            <person name="Bougouffa S."/>
            <person name="Bajic V.B."/>
            <person name="Ryu T."/>
            <person name="Ravasi T."/>
            <person name="Bayer T."/>
            <person name="Micklem G."/>
            <person name="Kim H."/>
            <person name="Bhak J."/>
            <person name="Lajeunesse T.C."/>
            <person name="Voolstra C.R."/>
        </authorList>
    </citation>
    <scope>NUCLEOTIDE SEQUENCE [LARGE SCALE GENOMIC DNA]</scope>
    <source>
        <strain evidence="5 6">CCMP2467</strain>
    </source>
</reference>
<feature type="compositionally biased region" description="Low complexity" evidence="3">
    <location>
        <begin position="892"/>
        <end position="901"/>
    </location>
</feature>
<feature type="compositionally biased region" description="Low complexity" evidence="3">
    <location>
        <begin position="1147"/>
        <end position="1157"/>
    </location>
</feature>